<dbReference type="EMBL" id="CP045809">
    <property type="protein sequence ID" value="QHN35471.1"/>
    <property type="molecule type" value="Genomic_DNA"/>
</dbReference>
<feature type="compositionally biased region" description="Basic and acidic residues" evidence="1">
    <location>
        <begin position="1"/>
        <end position="12"/>
    </location>
</feature>
<reference evidence="3" key="1">
    <citation type="journal article" date="2021" name="Nat. Microbiol.">
        <title>Cocultivation of an ultrasmall environmental parasitic bacterium with lytic ability against bacteria associated with wastewater foams.</title>
        <authorList>
            <person name="Batinovic S."/>
            <person name="Rose J.J.A."/>
            <person name="Ratcliffe J."/>
            <person name="Seviour R.J."/>
            <person name="Petrovski S."/>
        </authorList>
    </citation>
    <scope>NUCLEOTIDE SEQUENCE</scope>
    <source>
        <strain evidence="3">CON9</strain>
    </source>
</reference>
<feature type="compositionally biased region" description="Polar residues" evidence="1">
    <location>
        <begin position="20"/>
        <end position="33"/>
    </location>
</feature>
<evidence type="ECO:0000256" key="2">
    <source>
        <dbReference type="SAM" id="Phobius"/>
    </source>
</evidence>
<dbReference type="RefSeq" id="WP_213243310.1">
    <property type="nucleotide sequence ID" value="NZ_CP045806.1"/>
</dbReference>
<keyword evidence="4" id="KW-1185">Reference proteome</keyword>
<evidence type="ECO:0000313" key="4">
    <source>
        <dbReference type="Proteomes" id="UP001059836"/>
    </source>
</evidence>
<feature type="region of interest" description="Disordered" evidence="1">
    <location>
        <begin position="1"/>
        <end position="41"/>
    </location>
</feature>
<keyword evidence="2" id="KW-0472">Membrane</keyword>
<evidence type="ECO:0000256" key="1">
    <source>
        <dbReference type="SAM" id="MobiDB-lite"/>
    </source>
</evidence>
<organism evidence="3 4">
    <name type="scientific">Gordonia pseudamarae</name>
    <dbReference type="NCBI Taxonomy" id="2831662"/>
    <lineage>
        <taxon>Bacteria</taxon>
        <taxon>Bacillati</taxon>
        <taxon>Actinomycetota</taxon>
        <taxon>Actinomycetes</taxon>
        <taxon>Mycobacteriales</taxon>
        <taxon>Gordoniaceae</taxon>
        <taxon>Gordonia</taxon>
    </lineage>
</organism>
<keyword evidence="2" id="KW-1133">Transmembrane helix</keyword>
<evidence type="ECO:0000313" key="3">
    <source>
        <dbReference type="EMBL" id="QHN35471.1"/>
    </source>
</evidence>
<feature type="transmembrane region" description="Helical" evidence="2">
    <location>
        <begin position="68"/>
        <end position="87"/>
    </location>
</feature>
<name>A0ABX6IK32_9ACTN</name>
<feature type="transmembrane region" description="Helical" evidence="2">
    <location>
        <begin position="197"/>
        <end position="219"/>
    </location>
</feature>
<dbReference type="Proteomes" id="UP001059836">
    <property type="component" value="Chromosome"/>
</dbReference>
<feature type="transmembrane region" description="Helical" evidence="2">
    <location>
        <begin position="154"/>
        <end position="177"/>
    </location>
</feature>
<accession>A0ABX6IK32</accession>
<feature type="transmembrane region" description="Helical" evidence="2">
    <location>
        <begin position="107"/>
        <end position="128"/>
    </location>
</feature>
<feature type="transmembrane region" description="Helical" evidence="2">
    <location>
        <begin position="281"/>
        <end position="299"/>
    </location>
</feature>
<sequence length="308" mass="33362">MTHRRADDDRPADPVPVTPSVPNTHSVPSTHSVPVTHPTDPSDRAGVATFLARSVRAELAKLSVRSPLWYAVIPLAVLIPAVLNFGIAKAAQLSKIDGSGGMDTNNAAYWILVFSTFILMTGAVNSFCAEFRDGTAEIAFAVQPRRWLLPVAKLIVFGAIAGVTAMVTTFGIMWGYHRLFPDVWGRVDVFSYDGVRLWLGTPLLTVLVIALGIGLSALLPRPGLVVMLILLWKFGVEKFVEFLQGDFGILLQRWSPFRNAEIGAGQMVTFDSPFGGALGSMLYFGAISIGFFVIGMIRLSRADLRGGN</sequence>
<gene>
    <name evidence="3" type="ORF">GII31_11855</name>
</gene>
<keyword evidence="2" id="KW-0812">Transmembrane</keyword>
<protein>
    <submittedName>
        <fullName evidence="3">ABC transporter permease</fullName>
    </submittedName>
</protein>
<proteinExistence type="predicted"/>